<proteinExistence type="predicted"/>
<feature type="transmembrane region" description="Helical" evidence="1">
    <location>
        <begin position="27"/>
        <end position="45"/>
    </location>
</feature>
<keyword evidence="3" id="KW-1185">Reference proteome</keyword>
<feature type="transmembrane region" description="Helical" evidence="1">
    <location>
        <begin position="51"/>
        <end position="74"/>
    </location>
</feature>
<feature type="transmembrane region" description="Helical" evidence="1">
    <location>
        <begin position="155"/>
        <end position="172"/>
    </location>
</feature>
<gene>
    <name evidence="2" type="ORF">DFR57_1078</name>
</gene>
<dbReference type="RefSeq" id="WP_114352845.1">
    <property type="nucleotide sequence ID" value="NZ_QPJJ01000007.1"/>
</dbReference>
<organism evidence="2 3">
    <name type="scientific">Saliterribacillus persicus</name>
    <dbReference type="NCBI Taxonomy" id="930114"/>
    <lineage>
        <taxon>Bacteria</taxon>
        <taxon>Bacillati</taxon>
        <taxon>Bacillota</taxon>
        <taxon>Bacilli</taxon>
        <taxon>Bacillales</taxon>
        <taxon>Bacillaceae</taxon>
        <taxon>Saliterribacillus</taxon>
    </lineage>
</organism>
<keyword evidence="1" id="KW-0812">Transmembrane</keyword>
<keyword evidence="1" id="KW-0472">Membrane</keyword>
<accession>A0A368XNQ9</accession>
<dbReference type="EMBL" id="QPJJ01000007">
    <property type="protein sequence ID" value="RCW69620.1"/>
    <property type="molecule type" value="Genomic_DNA"/>
</dbReference>
<comment type="caution">
    <text evidence="2">The sequence shown here is derived from an EMBL/GenBank/DDBJ whole genome shotgun (WGS) entry which is preliminary data.</text>
</comment>
<dbReference type="Proteomes" id="UP000252585">
    <property type="component" value="Unassembled WGS sequence"/>
</dbReference>
<protein>
    <recommendedName>
        <fullName evidence="4">DUF5317 domain-containing protein</fullName>
    </recommendedName>
</protein>
<name>A0A368XNQ9_9BACI</name>
<feature type="transmembrane region" description="Helical" evidence="1">
    <location>
        <begin position="81"/>
        <end position="98"/>
    </location>
</feature>
<evidence type="ECO:0000256" key="1">
    <source>
        <dbReference type="SAM" id="Phobius"/>
    </source>
</evidence>
<dbReference type="InterPro" id="IPR035168">
    <property type="entry name" value="DUF5317"/>
</dbReference>
<dbReference type="AlphaFoldDB" id="A0A368XNQ9"/>
<evidence type="ECO:0000313" key="2">
    <source>
        <dbReference type="EMBL" id="RCW69620.1"/>
    </source>
</evidence>
<dbReference type="OrthoDB" id="37447at2"/>
<evidence type="ECO:0008006" key="4">
    <source>
        <dbReference type="Google" id="ProtNLM"/>
    </source>
</evidence>
<sequence>MVFDGILISILVGFFRKGNLKFLTKPLFKWGWIFPILLVVQFLIFNFQNDIAWIAQVSPWIFMSIYIIGLIFLWKNRTLKGFNFILIGVFLNFIVMFLNGGRMPVSEEAAVVLDPLYIDALKTELYGKHMLLTESTRLPFLGDIIPITSPYPKDQVISIGDVIMNIGIFLFIQQEMLENRKSSARTLEPAKGGVL</sequence>
<keyword evidence="1" id="KW-1133">Transmembrane helix</keyword>
<evidence type="ECO:0000313" key="3">
    <source>
        <dbReference type="Proteomes" id="UP000252585"/>
    </source>
</evidence>
<reference evidence="2 3" key="1">
    <citation type="submission" date="2018-07" db="EMBL/GenBank/DDBJ databases">
        <title>Genomic Encyclopedia of Type Strains, Phase IV (KMG-IV): sequencing the most valuable type-strain genomes for metagenomic binning, comparative biology and taxonomic classification.</title>
        <authorList>
            <person name="Goeker M."/>
        </authorList>
    </citation>
    <scope>NUCLEOTIDE SEQUENCE [LARGE SCALE GENOMIC DNA]</scope>
    <source>
        <strain evidence="2 3">DSM 27696</strain>
    </source>
</reference>
<dbReference type="Pfam" id="PF17248">
    <property type="entry name" value="DUF5317"/>
    <property type="match status" value="1"/>
</dbReference>